<dbReference type="SUPFAM" id="SSF160374">
    <property type="entry name" value="RplX-like"/>
    <property type="match status" value="1"/>
</dbReference>
<sequence>MSEIKIYQVKGTAVFNLSEFPTKQKFVKYVRATNEKQAIEYVYTQFGSKNKIKRSNIKIEEVKEVNSNEIPDRTIKDIGKLDKIIL</sequence>
<dbReference type="InterPro" id="IPR028877">
    <property type="entry name" value="Ribosomal_eL20"/>
</dbReference>
<keyword evidence="4 5" id="KW-0687">Ribonucleoprotein</keyword>
<comment type="similarity">
    <text evidence="5">Belongs to the eukaryotic ribosomal protein eL20 family.</text>
</comment>
<dbReference type="GO" id="GO:0003735">
    <property type="term" value="F:structural constituent of ribosome"/>
    <property type="evidence" value="ECO:0007669"/>
    <property type="project" value="InterPro"/>
</dbReference>
<dbReference type="InterPro" id="IPR023573">
    <property type="entry name" value="Ribosomal_eL20_dom"/>
</dbReference>
<evidence type="ECO:0000259" key="6">
    <source>
        <dbReference type="Pfam" id="PF01775"/>
    </source>
</evidence>
<dbReference type="GO" id="GO:0006412">
    <property type="term" value="P:translation"/>
    <property type="evidence" value="ECO:0007669"/>
    <property type="project" value="UniProtKB-UniRule"/>
</dbReference>
<dbReference type="Proteomes" id="UP000248044">
    <property type="component" value="Chromosome"/>
</dbReference>
<dbReference type="AlphaFoldDB" id="A0A2U9IFT6"/>
<keyword evidence="1 5" id="KW-0699">rRNA-binding</keyword>
<dbReference type="RefSeq" id="WP_110270789.1">
    <property type="nucleotide sequence ID" value="NZ_CP029289.2"/>
</dbReference>
<dbReference type="GO" id="GO:1990904">
    <property type="term" value="C:ribonucleoprotein complex"/>
    <property type="evidence" value="ECO:0007669"/>
    <property type="project" value="UniProtKB-KW"/>
</dbReference>
<reference evidence="7 8" key="1">
    <citation type="submission" date="2018-05" db="EMBL/GenBank/DDBJ databases">
        <title>Complete Genome Sequences of Extremely Thermoacidophilic, Metal-Mobilizing Type-Strain Members of the Archaeal Family Sulfolobaceae: Acidianus brierleyi DSM-1651T, Acidianus sulfidivorans DSM-18786T, Metallosphaera hakonensis DSM-7519T, and Metallosphaera prunae DSM-10039T.</title>
        <authorList>
            <person name="Counts J.A."/>
            <person name="Kelly R.M."/>
        </authorList>
    </citation>
    <scope>NUCLEOTIDE SEQUENCE [LARGE SCALE GENOMIC DNA]</scope>
    <source>
        <strain evidence="7 8">DSM 1651</strain>
    </source>
</reference>
<evidence type="ECO:0000256" key="3">
    <source>
        <dbReference type="ARBA" id="ARBA00022980"/>
    </source>
</evidence>
<protein>
    <recommendedName>
        <fullName evidence="5">Large ribosomal subunit protein eL20</fullName>
    </recommendedName>
</protein>
<dbReference type="GO" id="GO:0005840">
    <property type="term" value="C:ribosome"/>
    <property type="evidence" value="ECO:0007669"/>
    <property type="project" value="UniProtKB-KW"/>
</dbReference>
<dbReference type="KEGG" id="abri:DFR85_10145"/>
<accession>A0A2U9IFT6</accession>
<dbReference type="Pfam" id="PF01775">
    <property type="entry name" value="Ribosomal_L18A"/>
    <property type="match status" value="1"/>
</dbReference>
<dbReference type="HAMAP" id="MF_00273">
    <property type="entry name" value="Ribosomal_eL20"/>
    <property type="match status" value="1"/>
</dbReference>
<evidence type="ECO:0000313" key="7">
    <source>
        <dbReference type="EMBL" id="AWR94908.1"/>
    </source>
</evidence>
<comment type="subunit">
    <text evidence="5">Part of the 50S ribosomal subunit. Binds 23S rRNA.</text>
</comment>
<dbReference type="EMBL" id="CP029289">
    <property type="protein sequence ID" value="AWR94908.1"/>
    <property type="molecule type" value="Genomic_DNA"/>
</dbReference>
<dbReference type="GO" id="GO:0070180">
    <property type="term" value="F:large ribosomal subunit rRNA binding"/>
    <property type="evidence" value="ECO:0007669"/>
    <property type="project" value="UniProtKB-UniRule"/>
</dbReference>
<keyword evidence="8" id="KW-1185">Reference proteome</keyword>
<keyword evidence="2 5" id="KW-0694">RNA-binding</keyword>
<evidence type="ECO:0000256" key="2">
    <source>
        <dbReference type="ARBA" id="ARBA00022884"/>
    </source>
</evidence>
<evidence type="ECO:0000256" key="4">
    <source>
        <dbReference type="ARBA" id="ARBA00023274"/>
    </source>
</evidence>
<organism evidence="7 8">
    <name type="scientific">Acidianus brierleyi</name>
    <dbReference type="NCBI Taxonomy" id="41673"/>
    <lineage>
        <taxon>Archaea</taxon>
        <taxon>Thermoproteota</taxon>
        <taxon>Thermoprotei</taxon>
        <taxon>Sulfolobales</taxon>
        <taxon>Sulfolobaceae</taxon>
        <taxon>Acidianus</taxon>
    </lineage>
</organism>
<dbReference type="Gene3D" id="3.10.20.10">
    <property type="match status" value="1"/>
</dbReference>
<gene>
    <name evidence="5" type="primary">rpl18a</name>
    <name evidence="5" type="synonym">rpl20e</name>
    <name evidence="5" type="synonym">rplX</name>
    <name evidence="7" type="ORF">DFR85_10145</name>
</gene>
<feature type="domain" description="Large ribosomal subunit protein eL20" evidence="6">
    <location>
        <begin position="4"/>
        <end position="63"/>
    </location>
</feature>
<evidence type="ECO:0000256" key="1">
    <source>
        <dbReference type="ARBA" id="ARBA00022730"/>
    </source>
</evidence>
<proteinExistence type="inferred from homology"/>
<evidence type="ECO:0000256" key="5">
    <source>
        <dbReference type="HAMAP-Rule" id="MF_00273"/>
    </source>
</evidence>
<dbReference type="GeneID" id="36832519"/>
<evidence type="ECO:0000313" key="8">
    <source>
        <dbReference type="Proteomes" id="UP000248044"/>
    </source>
</evidence>
<dbReference type="NCBIfam" id="NF001981">
    <property type="entry name" value="PRK00773.1-1"/>
    <property type="match status" value="1"/>
</dbReference>
<keyword evidence="3 5" id="KW-0689">Ribosomal protein</keyword>
<dbReference type="OrthoDB" id="191241at2157"/>
<name>A0A2U9IFT6_9CREN</name>